<evidence type="ECO:0000313" key="1">
    <source>
        <dbReference type="EMBL" id="KAF2134509.1"/>
    </source>
</evidence>
<protein>
    <submittedName>
        <fullName evidence="1">Uncharacterized protein</fullName>
    </submittedName>
</protein>
<reference evidence="1" key="1">
    <citation type="journal article" date="2020" name="Stud. Mycol.">
        <title>101 Dothideomycetes genomes: a test case for predicting lifestyles and emergence of pathogens.</title>
        <authorList>
            <person name="Haridas S."/>
            <person name="Albert R."/>
            <person name="Binder M."/>
            <person name="Bloem J."/>
            <person name="Labutti K."/>
            <person name="Salamov A."/>
            <person name="Andreopoulos B."/>
            <person name="Baker S."/>
            <person name="Barry K."/>
            <person name="Bills G."/>
            <person name="Bluhm B."/>
            <person name="Cannon C."/>
            <person name="Castanera R."/>
            <person name="Culley D."/>
            <person name="Daum C."/>
            <person name="Ezra D."/>
            <person name="Gonzalez J."/>
            <person name="Henrissat B."/>
            <person name="Kuo A."/>
            <person name="Liang C."/>
            <person name="Lipzen A."/>
            <person name="Lutzoni F."/>
            <person name="Magnuson J."/>
            <person name="Mondo S."/>
            <person name="Nolan M."/>
            <person name="Ohm R."/>
            <person name="Pangilinan J."/>
            <person name="Park H.-J."/>
            <person name="Ramirez L."/>
            <person name="Alfaro M."/>
            <person name="Sun H."/>
            <person name="Tritt A."/>
            <person name="Yoshinaga Y."/>
            <person name="Zwiers L.-H."/>
            <person name="Turgeon B."/>
            <person name="Goodwin S."/>
            <person name="Spatafora J."/>
            <person name="Crous P."/>
            <person name="Grigoriev I."/>
        </authorList>
    </citation>
    <scope>NUCLEOTIDE SEQUENCE</scope>
    <source>
        <strain evidence="1">CBS 119687</strain>
    </source>
</reference>
<name>A0A6A6ARE7_9PLEO</name>
<organism evidence="1 2">
    <name type="scientific">Dothidotthia symphoricarpi CBS 119687</name>
    <dbReference type="NCBI Taxonomy" id="1392245"/>
    <lineage>
        <taxon>Eukaryota</taxon>
        <taxon>Fungi</taxon>
        <taxon>Dikarya</taxon>
        <taxon>Ascomycota</taxon>
        <taxon>Pezizomycotina</taxon>
        <taxon>Dothideomycetes</taxon>
        <taxon>Pleosporomycetidae</taxon>
        <taxon>Pleosporales</taxon>
        <taxon>Dothidotthiaceae</taxon>
        <taxon>Dothidotthia</taxon>
    </lineage>
</organism>
<dbReference type="RefSeq" id="XP_033528896.1">
    <property type="nucleotide sequence ID" value="XM_033672652.1"/>
</dbReference>
<gene>
    <name evidence="1" type="ORF">P153DRAFT_427202</name>
</gene>
<accession>A0A6A6ARE7</accession>
<dbReference type="GeneID" id="54413084"/>
<dbReference type="AlphaFoldDB" id="A0A6A6ARE7"/>
<proteinExistence type="predicted"/>
<dbReference type="OrthoDB" id="5230873at2759"/>
<sequence>MRFQTPSIIAIVACVEGVLSAATNFHLYAYGTGLPTGLTLFYGNGLAYVSLDAPSSASNAANVIMSMTGNKLVVSADSVASQPYFYIGANADGDNLKTVGFASTPPPGAISSGFGLFGGGVYSNQNTGSLLMNFVATPTNEKDVYLVKWNAGTDKPTGTNVPISLRTEAPIAV</sequence>
<keyword evidence="2" id="KW-1185">Reference proteome</keyword>
<dbReference type="Proteomes" id="UP000799771">
    <property type="component" value="Unassembled WGS sequence"/>
</dbReference>
<dbReference type="EMBL" id="ML977497">
    <property type="protein sequence ID" value="KAF2134509.1"/>
    <property type="molecule type" value="Genomic_DNA"/>
</dbReference>
<evidence type="ECO:0000313" key="2">
    <source>
        <dbReference type="Proteomes" id="UP000799771"/>
    </source>
</evidence>